<comment type="caution">
    <text evidence="3">The sequence shown here is derived from an EMBL/GenBank/DDBJ whole genome shotgun (WGS) entry which is preliminary data.</text>
</comment>
<evidence type="ECO:0000256" key="1">
    <source>
        <dbReference type="SAM" id="MobiDB-lite"/>
    </source>
</evidence>
<dbReference type="Gene3D" id="3.60.40.10">
    <property type="entry name" value="PPM-type phosphatase domain"/>
    <property type="match status" value="1"/>
</dbReference>
<evidence type="ECO:0000259" key="2">
    <source>
        <dbReference type="PROSITE" id="PS51746"/>
    </source>
</evidence>
<dbReference type="EMBL" id="CAMGYJ010000009">
    <property type="protein sequence ID" value="CAI0540810.1"/>
    <property type="molecule type" value="Genomic_DNA"/>
</dbReference>
<dbReference type="InterPro" id="IPR036457">
    <property type="entry name" value="PPM-type-like_dom_sf"/>
</dbReference>
<reference evidence="3" key="1">
    <citation type="submission" date="2022-08" db="EMBL/GenBank/DDBJ databases">
        <authorList>
            <person name="Gutierrez-Valencia J."/>
        </authorList>
    </citation>
    <scope>NUCLEOTIDE SEQUENCE</scope>
</reference>
<dbReference type="Proteomes" id="UP001154282">
    <property type="component" value="Unassembled WGS sequence"/>
</dbReference>
<evidence type="ECO:0000313" key="3">
    <source>
        <dbReference type="EMBL" id="CAI0540810.1"/>
    </source>
</evidence>
<keyword evidence="4" id="KW-1185">Reference proteome</keyword>
<name>A0AAV0Q6H4_9ROSI</name>
<feature type="region of interest" description="Disordered" evidence="1">
    <location>
        <begin position="1"/>
        <end position="52"/>
    </location>
</feature>
<dbReference type="AlphaFoldDB" id="A0AAV0Q6H4"/>
<sequence>MGICYSSTRKEVREAENGEGEGVGNRWRKKSREKKSGGGDQESVLNHIPGRIAGNGSSKIACLHTQQGKKGTNQDAMVVWENFGSRNDAVFCGVFDGHGPYGHMVARKVRDSLPLLLMEVEESDKVPEMYLPLKKSMLKSFKLMDKELKLHPMIDCFCSGSTAVTLIKMGEDLIIGNVGDSRAVLATRDEDNYLHAVQLTVDLKPDLPREAARIHQCKGRVFALQDEPEVARVWLPNNDSPGLAMARAFGDFCLKDFGLISVPDLYYRRLTSKDEFIILASDGVWDVLSNIEAVDIVASAPGRSTAARALIDCAVRAWRLKYPTSKNDDCAVVCLFLDHPHAENGTENKDVMATNESNETLAQTNTVSADTEMLDNSSCDHVLMHSGTIRPCEEIVPVFENAEAKMTAKSQSKRSLAECISSTEEEEWSALEGITRVNSLLSIPRFLAGDRRSASWRKWL</sequence>
<dbReference type="PROSITE" id="PS51746">
    <property type="entry name" value="PPM_2"/>
    <property type="match status" value="1"/>
</dbReference>
<accession>A0AAV0Q6H4</accession>
<dbReference type="SUPFAM" id="SSF81606">
    <property type="entry name" value="PP2C-like"/>
    <property type="match status" value="1"/>
</dbReference>
<proteinExistence type="predicted"/>
<evidence type="ECO:0000313" key="4">
    <source>
        <dbReference type="Proteomes" id="UP001154282"/>
    </source>
</evidence>
<dbReference type="PANTHER" id="PTHR47992">
    <property type="entry name" value="PROTEIN PHOSPHATASE"/>
    <property type="match status" value="1"/>
</dbReference>
<dbReference type="InterPro" id="IPR015655">
    <property type="entry name" value="PP2C"/>
</dbReference>
<protein>
    <recommendedName>
        <fullName evidence="2">PPM-type phosphatase domain-containing protein</fullName>
    </recommendedName>
</protein>
<dbReference type="Pfam" id="PF00481">
    <property type="entry name" value="PP2C"/>
    <property type="match status" value="1"/>
</dbReference>
<gene>
    <name evidence="3" type="ORF">LITE_LOCUS41854</name>
</gene>
<dbReference type="InterPro" id="IPR001932">
    <property type="entry name" value="PPM-type_phosphatase-like_dom"/>
</dbReference>
<dbReference type="GO" id="GO:0004722">
    <property type="term" value="F:protein serine/threonine phosphatase activity"/>
    <property type="evidence" value="ECO:0007669"/>
    <property type="project" value="InterPro"/>
</dbReference>
<dbReference type="SMART" id="SM00332">
    <property type="entry name" value="PP2Cc"/>
    <property type="match status" value="1"/>
</dbReference>
<organism evidence="3 4">
    <name type="scientific">Linum tenue</name>
    <dbReference type="NCBI Taxonomy" id="586396"/>
    <lineage>
        <taxon>Eukaryota</taxon>
        <taxon>Viridiplantae</taxon>
        <taxon>Streptophyta</taxon>
        <taxon>Embryophyta</taxon>
        <taxon>Tracheophyta</taxon>
        <taxon>Spermatophyta</taxon>
        <taxon>Magnoliopsida</taxon>
        <taxon>eudicotyledons</taxon>
        <taxon>Gunneridae</taxon>
        <taxon>Pentapetalae</taxon>
        <taxon>rosids</taxon>
        <taxon>fabids</taxon>
        <taxon>Malpighiales</taxon>
        <taxon>Linaceae</taxon>
        <taxon>Linum</taxon>
    </lineage>
</organism>
<feature type="domain" description="PPM-type phosphatase" evidence="2">
    <location>
        <begin position="60"/>
        <end position="337"/>
    </location>
</feature>
<dbReference type="CDD" id="cd00143">
    <property type="entry name" value="PP2Cc"/>
    <property type="match status" value="1"/>
</dbReference>